<proteinExistence type="predicted"/>
<evidence type="ECO:0000256" key="1">
    <source>
        <dbReference type="SAM" id="Phobius"/>
    </source>
</evidence>
<dbReference type="Proteomes" id="UP000019149">
    <property type="component" value="Unassembled WGS sequence"/>
</dbReference>
<dbReference type="RefSeq" id="XP_024354547.1">
    <property type="nucleotide sequence ID" value="XM_024491091.1"/>
</dbReference>
<dbReference type="EMBL" id="APAU02000007">
    <property type="protein sequence ID" value="EUB63351.1"/>
    <property type="molecule type" value="Genomic_DNA"/>
</dbReference>
<gene>
    <name evidence="2" type="ORF">EGR_01842</name>
</gene>
<keyword evidence="1" id="KW-0472">Membrane</keyword>
<keyword evidence="1" id="KW-1133">Transmembrane helix</keyword>
<dbReference type="GeneID" id="36337557"/>
<keyword evidence="1" id="KW-0812">Transmembrane</keyword>
<reference evidence="2 3" key="1">
    <citation type="journal article" date="2013" name="Nat. Genet.">
        <title>The genome of the hydatid tapeworm Echinococcus granulosus.</title>
        <authorList>
            <person name="Zheng H."/>
            <person name="Zhang W."/>
            <person name="Zhang L."/>
            <person name="Zhang Z."/>
            <person name="Li J."/>
            <person name="Lu G."/>
            <person name="Zhu Y."/>
            <person name="Wang Y."/>
            <person name="Huang Y."/>
            <person name="Liu J."/>
            <person name="Kang H."/>
            <person name="Chen J."/>
            <person name="Wang L."/>
            <person name="Chen A."/>
            <person name="Yu S."/>
            <person name="Gao Z."/>
            <person name="Jin L."/>
            <person name="Gu W."/>
            <person name="Wang Z."/>
            <person name="Zhao L."/>
            <person name="Shi B."/>
            <person name="Wen H."/>
            <person name="Lin R."/>
            <person name="Jones M.K."/>
            <person name="Brejova B."/>
            <person name="Vinar T."/>
            <person name="Zhao G."/>
            <person name="McManus D.P."/>
            <person name="Chen Z."/>
            <person name="Zhou Y."/>
            <person name="Wang S."/>
        </authorList>
    </citation>
    <scope>NUCLEOTIDE SEQUENCE [LARGE SCALE GENOMIC DNA]</scope>
</reference>
<evidence type="ECO:0000313" key="3">
    <source>
        <dbReference type="Proteomes" id="UP000019149"/>
    </source>
</evidence>
<sequence length="113" mass="12871">MYAFNLPTDECVCAMLLLWLSICKLKLLSKYLILMKSASNKAKLPFEHLKASTDAVFRIRVQVKASGNTALYSGPELIRMWTSPLNTSQPLIRHVLNLITGQHLAIDYKFQFK</sequence>
<comment type="caution">
    <text evidence="2">The sequence shown here is derived from an EMBL/GenBank/DDBJ whole genome shotgun (WGS) entry which is preliminary data.</text>
</comment>
<dbReference type="KEGG" id="egl:EGR_01842"/>
<feature type="transmembrane region" description="Helical" evidence="1">
    <location>
        <begin position="12"/>
        <end position="33"/>
    </location>
</feature>
<dbReference type="AlphaFoldDB" id="W6URN5"/>
<organism evidence="2 3">
    <name type="scientific">Echinococcus granulosus</name>
    <name type="common">Hydatid tapeworm</name>
    <dbReference type="NCBI Taxonomy" id="6210"/>
    <lineage>
        <taxon>Eukaryota</taxon>
        <taxon>Metazoa</taxon>
        <taxon>Spiralia</taxon>
        <taxon>Lophotrochozoa</taxon>
        <taxon>Platyhelminthes</taxon>
        <taxon>Cestoda</taxon>
        <taxon>Eucestoda</taxon>
        <taxon>Cyclophyllidea</taxon>
        <taxon>Taeniidae</taxon>
        <taxon>Echinococcus</taxon>
        <taxon>Echinococcus granulosus group</taxon>
    </lineage>
</organism>
<name>W6URN5_ECHGR</name>
<keyword evidence="3" id="KW-1185">Reference proteome</keyword>
<dbReference type="CTD" id="36337557"/>
<evidence type="ECO:0000313" key="2">
    <source>
        <dbReference type="EMBL" id="EUB63351.1"/>
    </source>
</evidence>
<protein>
    <submittedName>
        <fullName evidence="2">Uncharacterized protein</fullName>
    </submittedName>
</protein>
<accession>W6URN5</accession>